<dbReference type="Proteomes" id="UP000265520">
    <property type="component" value="Unassembled WGS sequence"/>
</dbReference>
<name>A0A392TF14_9FABA</name>
<protein>
    <submittedName>
        <fullName evidence="1">Uncharacterized protein</fullName>
    </submittedName>
</protein>
<evidence type="ECO:0000313" key="1">
    <source>
        <dbReference type="EMBL" id="MCI59729.1"/>
    </source>
</evidence>
<proteinExistence type="predicted"/>
<evidence type="ECO:0000313" key="2">
    <source>
        <dbReference type="Proteomes" id="UP000265520"/>
    </source>
</evidence>
<dbReference type="AlphaFoldDB" id="A0A392TF14"/>
<dbReference type="EMBL" id="LXQA010569063">
    <property type="protein sequence ID" value="MCI59729.1"/>
    <property type="molecule type" value="Genomic_DNA"/>
</dbReference>
<reference evidence="1 2" key="1">
    <citation type="journal article" date="2018" name="Front. Plant Sci.">
        <title>Red Clover (Trifolium pratense) and Zigzag Clover (T. medium) - A Picture of Genomic Similarities and Differences.</title>
        <authorList>
            <person name="Dluhosova J."/>
            <person name="Istvanek J."/>
            <person name="Nedelnik J."/>
            <person name="Repkova J."/>
        </authorList>
    </citation>
    <scope>NUCLEOTIDE SEQUENCE [LARGE SCALE GENOMIC DNA]</scope>
    <source>
        <strain evidence="2">cv. 10/8</strain>
        <tissue evidence="1">Leaf</tissue>
    </source>
</reference>
<organism evidence="1 2">
    <name type="scientific">Trifolium medium</name>
    <dbReference type="NCBI Taxonomy" id="97028"/>
    <lineage>
        <taxon>Eukaryota</taxon>
        <taxon>Viridiplantae</taxon>
        <taxon>Streptophyta</taxon>
        <taxon>Embryophyta</taxon>
        <taxon>Tracheophyta</taxon>
        <taxon>Spermatophyta</taxon>
        <taxon>Magnoliopsida</taxon>
        <taxon>eudicotyledons</taxon>
        <taxon>Gunneridae</taxon>
        <taxon>Pentapetalae</taxon>
        <taxon>rosids</taxon>
        <taxon>fabids</taxon>
        <taxon>Fabales</taxon>
        <taxon>Fabaceae</taxon>
        <taxon>Papilionoideae</taxon>
        <taxon>50 kb inversion clade</taxon>
        <taxon>NPAAA clade</taxon>
        <taxon>Hologalegina</taxon>
        <taxon>IRL clade</taxon>
        <taxon>Trifolieae</taxon>
        <taxon>Trifolium</taxon>
    </lineage>
</organism>
<sequence>MAKRQAKSQVFEDEFVHSKAVPGELRANMSPFRRAVNIPVSLLPLLCVL</sequence>
<keyword evidence="2" id="KW-1185">Reference proteome</keyword>
<accession>A0A392TF14</accession>
<feature type="non-terminal residue" evidence="1">
    <location>
        <position position="49"/>
    </location>
</feature>
<comment type="caution">
    <text evidence="1">The sequence shown here is derived from an EMBL/GenBank/DDBJ whole genome shotgun (WGS) entry which is preliminary data.</text>
</comment>